<dbReference type="Proteomes" id="UP000076871">
    <property type="component" value="Unassembled WGS sequence"/>
</dbReference>
<feature type="region of interest" description="Disordered" evidence="1">
    <location>
        <begin position="24"/>
        <end position="61"/>
    </location>
</feature>
<keyword evidence="2" id="KW-0732">Signal</keyword>
<name>A0A165H1J7_9APHY</name>
<feature type="region of interest" description="Disordered" evidence="1">
    <location>
        <begin position="169"/>
        <end position="193"/>
    </location>
</feature>
<sequence length="455" mass="48534">MNTKYLSVLFLSILVGLVSASPAPAPAEKRLEKRQGDGSGPGSCHPRAPVHQATDCPRRIPPHPILEAPLRTISSRTSLGSGCGGVARDSASSCWNPPRQPAVSLRSSFGVIRYSLSVSDMRHAESSIIASTRFAESSRRSRVRSCPPPFSLFAALSCGVFSSLRGGHAGADQREEERHAAGDDDEREARRGFSPEPWRREWLHSGGTAVARVGCAVDRSPARSTTAALAQTSCSFTTYVCRAGEIKTEAGLRGSCEEDAERCGEAVRHTQLTSDAVLVTHSCFSGVIARTHAAHRPMSFSSLASAGSSVMLWDLADELAFGLIHHDKPATEVDLTGCLAGWGIGQLRRMGICALGGVPDEVGVLPEDLVNVSIVSARFEPSRVTVKIERYARDATCSASWTLCSRLSVRGEALSKMRVTLGGSSRVKIDDPAIGNLGIADKRQQYPEGKMLGVG</sequence>
<dbReference type="RefSeq" id="XP_040768855.1">
    <property type="nucleotide sequence ID" value="XM_040906791.1"/>
</dbReference>
<dbReference type="InParanoid" id="A0A165H1J7"/>
<dbReference type="GeneID" id="63823820"/>
<dbReference type="EMBL" id="KV427607">
    <property type="protein sequence ID" value="KZT11115.1"/>
    <property type="molecule type" value="Genomic_DNA"/>
</dbReference>
<dbReference type="AlphaFoldDB" id="A0A165H1J7"/>
<feature type="compositionally biased region" description="Basic and acidic residues" evidence="1">
    <location>
        <begin position="171"/>
        <end position="193"/>
    </location>
</feature>
<evidence type="ECO:0000313" key="4">
    <source>
        <dbReference type="Proteomes" id="UP000076871"/>
    </source>
</evidence>
<organism evidence="3 4">
    <name type="scientific">Laetiporus sulphureus 93-53</name>
    <dbReference type="NCBI Taxonomy" id="1314785"/>
    <lineage>
        <taxon>Eukaryota</taxon>
        <taxon>Fungi</taxon>
        <taxon>Dikarya</taxon>
        <taxon>Basidiomycota</taxon>
        <taxon>Agaricomycotina</taxon>
        <taxon>Agaricomycetes</taxon>
        <taxon>Polyporales</taxon>
        <taxon>Laetiporus</taxon>
    </lineage>
</organism>
<feature type="signal peptide" evidence="2">
    <location>
        <begin position="1"/>
        <end position="20"/>
    </location>
</feature>
<gene>
    <name evidence="3" type="ORF">LAESUDRAFT_710723</name>
</gene>
<evidence type="ECO:0000256" key="1">
    <source>
        <dbReference type="SAM" id="MobiDB-lite"/>
    </source>
</evidence>
<accession>A0A165H1J7</accession>
<proteinExistence type="predicted"/>
<reference evidence="3 4" key="1">
    <citation type="journal article" date="2016" name="Mol. Biol. Evol.">
        <title>Comparative Genomics of Early-Diverging Mushroom-Forming Fungi Provides Insights into the Origins of Lignocellulose Decay Capabilities.</title>
        <authorList>
            <person name="Nagy L.G."/>
            <person name="Riley R."/>
            <person name="Tritt A."/>
            <person name="Adam C."/>
            <person name="Daum C."/>
            <person name="Floudas D."/>
            <person name="Sun H."/>
            <person name="Yadav J.S."/>
            <person name="Pangilinan J."/>
            <person name="Larsson K.H."/>
            <person name="Matsuura K."/>
            <person name="Barry K."/>
            <person name="Labutti K."/>
            <person name="Kuo R."/>
            <person name="Ohm R.A."/>
            <person name="Bhattacharya S.S."/>
            <person name="Shirouzu T."/>
            <person name="Yoshinaga Y."/>
            <person name="Martin F.M."/>
            <person name="Grigoriev I.V."/>
            <person name="Hibbett D.S."/>
        </authorList>
    </citation>
    <scope>NUCLEOTIDE SEQUENCE [LARGE SCALE GENOMIC DNA]</scope>
    <source>
        <strain evidence="3 4">93-53</strain>
    </source>
</reference>
<keyword evidence="4" id="KW-1185">Reference proteome</keyword>
<feature type="chain" id="PRO_5007858435" evidence="2">
    <location>
        <begin position="21"/>
        <end position="455"/>
    </location>
</feature>
<evidence type="ECO:0000313" key="3">
    <source>
        <dbReference type="EMBL" id="KZT11115.1"/>
    </source>
</evidence>
<evidence type="ECO:0000256" key="2">
    <source>
        <dbReference type="SAM" id="SignalP"/>
    </source>
</evidence>
<protein>
    <submittedName>
        <fullName evidence="3">Uncharacterized protein</fullName>
    </submittedName>
</protein>
<feature type="compositionally biased region" description="Basic and acidic residues" evidence="1">
    <location>
        <begin position="27"/>
        <end position="36"/>
    </location>
</feature>